<dbReference type="PROSITE" id="PS00108">
    <property type="entry name" value="PROTEIN_KINASE_ST"/>
    <property type="match status" value="1"/>
</dbReference>
<dbReference type="Gene3D" id="3.30.200.20">
    <property type="entry name" value="Phosphorylase Kinase, domain 1"/>
    <property type="match status" value="1"/>
</dbReference>
<reference evidence="11" key="1">
    <citation type="submission" date="2017-02" db="UniProtKB">
        <authorList>
            <consortium name="WormBaseParasite"/>
        </authorList>
    </citation>
    <scope>IDENTIFICATION</scope>
</reference>
<gene>
    <name evidence="9" type="ORF">EVEC_LOCUS3894</name>
</gene>
<evidence type="ECO:0000256" key="5">
    <source>
        <dbReference type="ARBA" id="ARBA00022840"/>
    </source>
</evidence>
<evidence type="ECO:0000256" key="7">
    <source>
        <dbReference type="RuleBase" id="RU000304"/>
    </source>
</evidence>
<dbReference type="InterPro" id="IPR011009">
    <property type="entry name" value="Kinase-like_dom_sf"/>
</dbReference>
<dbReference type="GO" id="GO:0004674">
    <property type="term" value="F:protein serine/threonine kinase activity"/>
    <property type="evidence" value="ECO:0007669"/>
    <property type="project" value="UniProtKB-KW"/>
</dbReference>
<feature type="binding site" evidence="6">
    <location>
        <position position="63"/>
    </location>
    <ligand>
        <name>ATP</name>
        <dbReference type="ChEBI" id="CHEBI:30616"/>
    </ligand>
</feature>
<dbReference type="InterPro" id="IPR000719">
    <property type="entry name" value="Prot_kinase_dom"/>
</dbReference>
<keyword evidence="4" id="KW-0418">Kinase</keyword>
<keyword evidence="2" id="KW-0808">Transferase</keyword>
<dbReference type="STRING" id="51028.A0A0N4V2G3"/>
<dbReference type="InterPro" id="IPR008271">
    <property type="entry name" value="Ser/Thr_kinase_AS"/>
</dbReference>
<dbReference type="OrthoDB" id="192887at2759"/>
<evidence type="ECO:0000313" key="10">
    <source>
        <dbReference type="Proteomes" id="UP000274131"/>
    </source>
</evidence>
<dbReference type="GO" id="GO:0005524">
    <property type="term" value="F:ATP binding"/>
    <property type="evidence" value="ECO:0007669"/>
    <property type="project" value="UniProtKB-UniRule"/>
</dbReference>
<evidence type="ECO:0000256" key="3">
    <source>
        <dbReference type="ARBA" id="ARBA00022741"/>
    </source>
</evidence>
<dbReference type="SUPFAM" id="SSF56112">
    <property type="entry name" value="Protein kinase-like (PK-like)"/>
    <property type="match status" value="1"/>
</dbReference>
<dbReference type="Gene3D" id="1.10.510.10">
    <property type="entry name" value="Transferase(Phosphotransferase) domain 1"/>
    <property type="match status" value="1"/>
</dbReference>
<keyword evidence="1 7" id="KW-0723">Serine/threonine-protein kinase</keyword>
<evidence type="ECO:0000313" key="9">
    <source>
        <dbReference type="EMBL" id="VDD88912.1"/>
    </source>
</evidence>
<dbReference type="InterPro" id="IPR017441">
    <property type="entry name" value="Protein_kinase_ATP_BS"/>
</dbReference>
<dbReference type="FunFam" id="1.10.510.10:FF:000624">
    <property type="entry name" value="Mitogen-activated protein kinase"/>
    <property type="match status" value="1"/>
</dbReference>
<keyword evidence="3 6" id="KW-0547">Nucleotide-binding</keyword>
<keyword evidence="10" id="KW-1185">Reference proteome</keyword>
<protein>
    <submittedName>
        <fullName evidence="11">Protein kinase domain-containing protein</fullName>
    </submittedName>
</protein>
<reference evidence="9 10" key="2">
    <citation type="submission" date="2018-10" db="EMBL/GenBank/DDBJ databases">
        <authorList>
            <consortium name="Pathogen Informatics"/>
        </authorList>
    </citation>
    <scope>NUCLEOTIDE SEQUENCE [LARGE SCALE GENOMIC DNA]</scope>
</reference>
<dbReference type="SMART" id="SM00220">
    <property type="entry name" value="S_TKc"/>
    <property type="match status" value="1"/>
</dbReference>
<comment type="similarity">
    <text evidence="7">Belongs to the protein kinase superfamily.</text>
</comment>
<evidence type="ECO:0000256" key="1">
    <source>
        <dbReference type="ARBA" id="ARBA00022527"/>
    </source>
</evidence>
<organism evidence="11">
    <name type="scientific">Enterobius vermicularis</name>
    <name type="common">Human pinworm</name>
    <dbReference type="NCBI Taxonomy" id="51028"/>
    <lineage>
        <taxon>Eukaryota</taxon>
        <taxon>Metazoa</taxon>
        <taxon>Ecdysozoa</taxon>
        <taxon>Nematoda</taxon>
        <taxon>Chromadorea</taxon>
        <taxon>Rhabditida</taxon>
        <taxon>Spirurina</taxon>
        <taxon>Oxyuridomorpha</taxon>
        <taxon>Oxyuroidea</taxon>
        <taxon>Oxyuridae</taxon>
        <taxon>Enterobius</taxon>
    </lineage>
</organism>
<evidence type="ECO:0000256" key="4">
    <source>
        <dbReference type="ARBA" id="ARBA00022777"/>
    </source>
</evidence>
<evidence type="ECO:0000256" key="2">
    <source>
        <dbReference type="ARBA" id="ARBA00022679"/>
    </source>
</evidence>
<name>A0A0N4V2G3_ENTVE</name>
<dbReference type="Proteomes" id="UP000274131">
    <property type="component" value="Unassembled WGS sequence"/>
</dbReference>
<accession>A0A0N4V2G3</accession>
<dbReference type="FunFam" id="3.30.200.20:FF:000553">
    <property type="entry name" value="Mitogen-activated protein kinase"/>
    <property type="match status" value="1"/>
</dbReference>
<dbReference type="PANTHER" id="PTHR24055">
    <property type="entry name" value="MITOGEN-ACTIVATED PROTEIN KINASE"/>
    <property type="match status" value="1"/>
</dbReference>
<dbReference type="AlphaFoldDB" id="A0A0N4V2G3"/>
<dbReference type="InterPro" id="IPR050117">
    <property type="entry name" value="MAPK"/>
</dbReference>
<dbReference type="Pfam" id="PF00069">
    <property type="entry name" value="Pkinase"/>
    <property type="match status" value="1"/>
</dbReference>
<evidence type="ECO:0000313" key="11">
    <source>
        <dbReference type="WBParaSite" id="EVEC_0000418601-mRNA-1"/>
    </source>
</evidence>
<keyword evidence="5 6" id="KW-0067">ATP-binding</keyword>
<dbReference type="PROSITE" id="PS00107">
    <property type="entry name" value="PROTEIN_KINASE_ATP"/>
    <property type="match status" value="1"/>
</dbReference>
<feature type="domain" description="Protein kinase" evidence="8">
    <location>
        <begin position="33"/>
        <end position="328"/>
    </location>
</feature>
<evidence type="ECO:0000256" key="6">
    <source>
        <dbReference type="PROSITE-ProRule" id="PRU10141"/>
    </source>
</evidence>
<dbReference type="EMBL" id="UXUI01007710">
    <property type="protein sequence ID" value="VDD88912.1"/>
    <property type="molecule type" value="Genomic_DNA"/>
</dbReference>
<dbReference type="WBParaSite" id="EVEC_0000418601-mRNA-1">
    <property type="protein sequence ID" value="EVEC_0000418601-mRNA-1"/>
    <property type="gene ID" value="EVEC_0000418601"/>
</dbReference>
<proteinExistence type="inferred from homology"/>
<dbReference type="PROSITE" id="PS50011">
    <property type="entry name" value="PROTEIN_KINASE_DOM"/>
    <property type="match status" value="1"/>
</dbReference>
<sequence length="428" mass="48236">MPTAIPAFNRILDDLARRQLLLDFQFGGAGSSYEAIRNIGAGAFGIVCEAVETSSNTKVAIKKIGHASATPTLARRTLREIRVLRYISHPNIVNLRDIFRTPGNLGINVYLVMDLMEGNLHHVIHGGGPMEDELIAHFLIQLLRGLRYLHTAGIAHRDLKPSNLLVNSDCHLRIADFGMAKLAMREHIEEAEEHCFYMTQHIATLPYRAPELLFVMPEHSTAVDIWAVACIFAEMIIRRELFPGRSVSGQIKIIVTMLGAPSEKILRQIRCDRTRRLIENFGDHPFRPWHEIIRDYSNSEALDLIAKMATMDPEDRIDVHEAIAHPYFKEFYPNLPPEQACPFKVKMDMAAIETLSHEGLIQALINDVRSADETNFSPNSSEVSLESATTSSSKSSEVRLFAFKDLEAHISQNNERAEKRKANFGCFL</sequence>
<evidence type="ECO:0000259" key="8">
    <source>
        <dbReference type="PROSITE" id="PS50011"/>
    </source>
</evidence>